<organism evidence="2 3">
    <name type="scientific">Butyrivibrio fibrisolvens DSM 3071</name>
    <dbReference type="NCBI Taxonomy" id="1121131"/>
    <lineage>
        <taxon>Bacteria</taxon>
        <taxon>Bacillati</taxon>
        <taxon>Bacillota</taxon>
        <taxon>Clostridia</taxon>
        <taxon>Lachnospirales</taxon>
        <taxon>Lachnospiraceae</taxon>
        <taxon>Butyrivibrio</taxon>
    </lineage>
</organism>
<reference evidence="3" key="1">
    <citation type="submission" date="2016-11" db="EMBL/GenBank/DDBJ databases">
        <authorList>
            <person name="Varghese N."/>
            <person name="Submissions S."/>
        </authorList>
    </citation>
    <scope>NUCLEOTIDE SEQUENCE [LARGE SCALE GENOMIC DNA]</scope>
    <source>
        <strain evidence="3">DSM 3071</strain>
    </source>
</reference>
<keyword evidence="1" id="KW-1133">Transmembrane helix</keyword>
<evidence type="ECO:0000313" key="2">
    <source>
        <dbReference type="EMBL" id="SHH82864.1"/>
    </source>
</evidence>
<dbReference type="OrthoDB" id="3182597at2"/>
<keyword evidence="2" id="KW-0804">Transcription</keyword>
<keyword evidence="1" id="KW-0472">Membrane</keyword>
<feature type="transmembrane region" description="Helical" evidence="1">
    <location>
        <begin position="344"/>
        <end position="363"/>
    </location>
</feature>
<dbReference type="GeneID" id="89510171"/>
<dbReference type="PANTHER" id="PTHR37826">
    <property type="entry name" value="FLOTILLIN BAND_7_5 DOMAIN PROTEIN"/>
    <property type="match status" value="1"/>
</dbReference>
<keyword evidence="3" id="KW-1185">Reference proteome</keyword>
<proteinExistence type="predicted"/>
<dbReference type="PANTHER" id="PTHR37826:SF3">
    <property type="entry name" value="J DOMAIN-CONTAINING PROTEIN"/>
    <property type="match status" value="1"/>
</dbReference>
<evidence type="ECO:0000256" key="1">
    <source>
        <dbReference type="SAM" id="Phobius"/>
    </source>
</evidence>
<dbReference type="EMBL" id="FQXK01000007">
    <property type="protein sequence ID" value="SHH82864.1"/>
    <property type="molecule type" value="Genomic_DNA"/>
</dbReference>
<protein>
    <submittedName>
        <fullName evidence="2">DNA-directed RNA polymerase, subunit RPC12/RpoP, contains C4-type Zn-finger</fullName>
    </submittedName>
</protein>
<accession>A0A1M5W6R2</accession>
<name>A0A1M5W6R2_BUTFI</name>
<evidence type="ECO:0000313" key="3">
    <source>
        <dbReference type="Proteomes" id="UP000184278"/>
    </source>
</evidence>
<dbReference type="Gene3D" id="2.20.28.30">
    <property type="entry name" value="RNA polymerase ii, chain L"/>
    <property type="match status" value="2"/>
</dbReference>
<dbReference type="RefSeq" id="WP_073385877.1">
    <property type="nucleotide sequence ID" value="NZ_FQXK01000007.1"/>
</dbReference>
<dbReference type="Proteomes" id="UP000184278">
    <property type="component" value="Unassembled WGS sequence"/>
</dbReference>
<dbReference type="STRING" id="1121131.SAMN02745229_00919"/>
<keyword evidence="2" id="KW-0240">DNA-directed RNA polymerase</keyword>
<keyword evidence="1" id="KW-0812">Transmembrane</keyword>
<dbReference type="GO" id="GO:0000428">
    <property type="term" value="C:DNA-directed RNA polymerase complex"/>
    <property type="evidence" value="ECO:0007669"/>
    <property type="project" value="UniProtKB-KW"/>
</dbReference>
<gene>
    <name evidence="2" type="ORF">SAMN02745229_00919</name>
</gene>
<sequence>MATQEYECPACGGVMEFDAPTQKLKCLYCDTAISIEEYKKIVSKGNASSANEGAQASDNSDKLSDEEAETYGFGKDKNVYICKSCGGEIIADKTQGATQCPFCGNNVTFKEVFTNGRRPDFVIPFQLTKEQAKQKYKDYIKGKKLLPRTFSAENHIDEIKGVYIPYWLFDTNMHVALNCEATKVRTWSDSKYRYTETSFYDVYREGDVPFVNVPVDGSSKMPDDLTESIEPFDANGLKKYDDAYFAGYIANQYDVDEQKSRPRARERMTNSAINEIKSSAQGYSTVTVRNQNIQASGEKIKYALYPVWLLSTTWNGQNFLFAMNGQTGKFVGNLPVDKGAAAKYFAISSVIFTAIFAILELIFRI</sequence>
<dbReference type="AlphaFoldDB" id="A0A1M5W6R2"/>